<evidence type="ECO:0000313" key="12">
    <source>
        <dbReference type="EMBL" id="CAH1262109.1"/>
    </source>
</evidence>
<dbReference type="Pfam" id="PF00431">
    <property type="entry name" value="CUB"/>
    <property type="match status" value="1"/>
</dbReference>
<evidence type="ECO:0000313" key="13">
    <source>
        <dbReference type="Proteomes" id="UP000838412"/>
    </source>
</evidence>
<dbReference type="PROSITE" id="PS50068">
    <property type="entry name" value="LDLRA_2"/>
    <property type="match status" value="1"/>
</dbReference>
<accession>A0A8K0ETE5</accession>
<feature type="disulfide bond" evidence="8">
    <location>
        <begin position="142"/>
        <end position="154"/>
    </location>
</feature>
<dbReference type="PANTHER" id="PTHR24252:SF7">
    <property type="entry name" value="HYALIN"/>
    <property type="match status" value="1"/>
</dbReference>
<dbReference type="InterPro" id="IPR001314">
    <property type="entry name" value="Peptidase_S1A"/>
</dbReference>
<gene>
    <name evidence="12" type="primary">OVCH1</name>
    <name evidence="12" type="ORF">BLAG_LOCUS17326</name>
</gene>
<dbReference type="PROSITE" id="PS00135">
    <property type="entry name" value="TRYPSIN_SER"/>
    <property type="match status" value="1"/>
</dbReference>
<dbReference type="Gene3D" id="2.60.120.290">
    <property type="entry name" value="Spermadhesin, CUB domain"/>
    <property type="match status" value="1"/>
</dbReference>
<dbReference type="FunFam" id="2.60.120.290:FF:000013">
    <property type="entry name" value="Membrane frizzled-related protein"/>
    <property type="match status" value="1"/>
</dbReference>
<evidence type="ECO:0000256" key="1">
    <source>
        <dbReference type="ARBA" id="ARBA00004613"/>
    </source>
</evidence>
<feature type="domain" description="CUB" evidence="10">
    <location>
        <begin position="22"/>
        <end position="136"/>
    </location>
</feature>
<dbReference type="GO" id="GO:0005576">
    <property type="term" value="C:extracellular region"/>
    <property type="evidence" value="ECO:0007669"/>
    <property type="project" value="UniProtKB-SubCell"/>
</dbReference>
<dbReference type="EMBL" id="OV696689">
    <property type="protein sequence ID" value="CAH1262109.1"/>
    <property type="molecule type" value="Genomic_DNA"/>
</dbReference>
<dbReference type="PROSITE" id="PS50240">
    <property type="entry name" value="TRYPSIN_DOM"/>
    <property type="match status" value="1"/>
</dbReference>
<feature type="disulfide bond" evidence="8">
    <location>
        <begin position="161"/>
        <end position="176"/>
    </location>
</feature>
<keyword evidence="5 8" id="KW-1015">Disulfide bond</keyword>
<keyword evidence="13" id="KW-1185">Reference proteome</keyword>
<dbReference type="InterPro" id="IPR033116">
    <property type="entry name" value="TRYPSIN_SER"/>
</dbReference>
<comment type="subcellular location">
    <subcellularLocation>
        <location evidence="1">Secreted</location>
    </subcellularLocation>
</comment>
<dbReference type="PROSITE" id="PS01180">
    <property type="entry name" value="CUB"/>
    <property type="match status" value="1"/>
</dbReference>
<evidence type="ECO:0000256" key="7">
    <source>
        <dbReference type="PROSITE-ProRule" id="PRU00059"/>
    </source>
</evidence>
<proteinExistence type="predicted"/>
<dbReference type="InterPro" id="IPR043504">
    <property type="entry name" value="Peptidase_S1_PA_chymotrypsin"/>
</dbReference>
<dbReference type="PRINTS" id="PR00722">
    <property type="entry name" value="CHYMOTRYPSIN"/>
</dbReference>
<dbReference type="SUPFAM" id="SSF57424">
    <property type="entry name" value="LDL receptor-like module"/>
    <property type="match status" value="1"/>
</dbReference>
<feature type="domain" description="Peptidase S1" evidence="11">
    <location>
        <begin position="210"/>
        <end position="442"/>
    </location>
</feature>
<name>A0A8K0ETE5_BRALA</name>
<evidence type="ECO:0000259" key="10">
    <source>
        <dbReference type="PROSITE" id="PS01180"/>
    </source>
</evidence>
<dbReference type="InterPro" id="IPR001254">
    <property type="entry name" value="Trypsin_dom"/>
</dbReference>
<dbReference type="PANTHER" id="PTHR24252">
    <property type="entry name" value="ACROSIN-RELATED"/>
    <property type="match status" value="1"/>
</dbReference>
<keyword evidence="3 9" id="KW-0645">Protease</keyword>
<dbReference type="InterPro" id="IPR036055">
    <property type="entry name" value="LDL_receptor-like_sf"/>
</dbReference>
<dbReference type="InterPro" id="IPR018114">
    <property type="entry name" value="TRYPSIN_HIS"/>
</dbReference>
<dbReference type="SUPFAM" id="SSF49854">
    <property type="entry name" value="Spermadhesin, CUB domain"/>
    <property type="match status" value="1"/>
</dbReference>
<dbReference type="Proteomes" id="UP000838412">
    <property type="component" value="Chromosome 4"/>
</dbReference>
<dbReference type="CDD" id="cd00041">
    <property type="entry name" value="CUB"/>
    <property type="match status" value="1"/>
</dbReference>
<evidence type="ECO:0000256" key="5">
    <source>
        <dbReference type="ARBA" id="ARBA00023157"/>
    </source>
</evidence>
<dbReference type="FunFam" id="2.40.10.10:FF:000122">
    <property type="entry name" value="Chymotrypsin-like elastase family member 1"/>
    <property type="match status" value="1"/>
</dbReference>
<dbReference type="FunFam" id="4.10.400.10:FF:000065">
    <property type="entry name" value="Transmembrane protease serine 7"/>
    <property type="match status" value="1"/>
</dbReference>
<protein>
    <submittedName>
        <fullName evidence="12">OVCH1 protein</fullName>
    </submittedName>
</protein>
<dbReference type="PROSITE" id="PS01209">
    <property type="entry name" value="LDLRA_1"/>
    <property type="match status" value="1"/>
</dbReference>
<feature type="disulfide bond" evidence="8">
    <location>
        <begin position="149"/>
        <end position="167"/>
    </location>
</feature>
<dbReference type="GO" id="GO:0006508">
    <property type="term" value="P:proteolysis"/>
    <property type="evidence" value="ECO:0007669"/>
    <property type="project" value="UniProtKB-KW"/>
</dbReference>
<dbReference type="Gene3D" id="4.10.400.10">
    <property type="entry name" value="Low-density Lipoprotein Receptor"/>
    <property type="match status" value="1"/>
</dbReference>
<keyword evidence="2" id="KW-0964">Secreted</keyword>
<dbReference type="SMART" id="SM00042">
    <property type="entry name" value="CUB"/>
    <property type="match status" value="1"/>
</dbReference>
<dbReference type="SUPFAM" id="SSF50494">
    <property type="entry name" value="Trypsin-like serine proteases"/>
    <property type="match status" value="1"/>
</dbReference>
<keyword evidence="6" id="KW-0325">Glycoprotein</keyword>
<evidence type="ECO:0000256" key="3">
    <source>
        <dbReference type="ARBA" id="ARBA00022670"/>
    </source>
</evidence>
<keyword evidence="4 9" id="KW-0720">Serine protease</keyword>
<evidence type="ECO:0000256" key="4">
    <source>
        <dbReference type="ARBA" id="ARBA00022825"/>
    </source>
</evidence>
<dbReference type="PROSITE" id="PS00134">
    <property type="entry name" value="TRYPSIN_HIS"/>
    <property type="match status" value="1"/>
</dbReference>
<dbReference type="SMART" id="SM00192">
    <property type="entry name" value="LDLa"/>
    <property type="match status" value="1"/>
</dbReference>
<sequence>MVDHVMSTNCNHLYSADAQSICEHPANLTADSGQFNSPGYPGNYPVDTQCSWRITVPDGKLVRISFLTFDLEDGSGCGYDSLVIHDGDNTLDYRLLSACGNNIPRTTVSSTNIVLVVFTSDGSITKAGFSAGFLSEDAPATCGPDEFTCTTGTCVHVNVTCDGVNDCGDNSDEYTCEHHDHFKMQHFSSSPREGQCGVTPIPPVFPANRIVGGSEAYPGSWPWQVDVRRRGGHICGGALIHRQWVLSAAHCFQSKELSMYTFILGKYHKYATGATEQFFSPAAIIKHSDYDWRTSDNDIALIKLATPATLTPYVQPVCLPQADPKAGQLAVATGWGYTQGTGGDDVLKQVLLPVVKTSKCNSTSMHDGGITENMLCAGYEEGQQDTCDGDSGGPLVYPDNTDQTWRLAGLTSWGSVPCAASMRPGVYTRVTRYLQWIQEKMAAY</sequence>
<dbReference type="InterPro" id="IPR023415">
    <property type="entry name" value="LDLR_class-A_CS"/>
</dbReference>
<evidence type="ECO:0000256" key="6">
    <source>
        <dbReference type="ARBA" id="ARBA00023180"/>
    </source>
</evidence>
<dbReference type="InterPro" id="IPR035914">
    <property type="entry name" value="Sperma_CUB_dom_sf"/>
</dbReference>
<dbReference type="SMART" id="SM00020">
    <property type="entry name" value="Tryp_SPc"/>
    <property type="match status" value="1"/>
</dbReference>
<dbReference type="FunFam" id="2.40.10.10:FF:000468">
    <property type="match status" value="1"/>
</dbReference>
<comment type="caution">
    <text evidence="7">Lacks conserved residue(s) required for the propagation of feature annotation.</text>
</comment>
<dbReference type="CDD" id="cd00190">
    <property type="entry name" value="Tryp_SPc"/>
    <property type="match status" value="1"/>
</dbReference>
<dbReference type="InterPro" id="IPR002172">
    <property type="entry name" value="LDrepeatLR_classA_rpt"/>
</dbReference>
<evidence type="ECO:0000259" key="11">
    <source>
        <dbReference type="PROSITE" id="PS50240"/>
    </source>
</evidence>
<dbReference type="OrthoDB" id="10059102at2759"/>
<dbReference type="InterPro" id="IPR000859">
    <property type="entry name" value="CUB_dom"/>
</dbReference>
<dbReference type="CDD" id="cd00112">
    <property type="entry name" value="LDLa"/>
    <property type="match status" value="1"/>
</dbReference>
<evidence type="ECO:0000256" key="8">
    <source>
        <dbReference type="PROSITE-ProRule" id="PRU00124"/>
    </source>
</evidence>
<reference evidence="12" key="1">
    <citation type="submission" date="2022-01" db="EMBL/GenBank/DDBJ databases">
        <authorList>
            <person name="Braso-Vives M."/>
        </authorList>
    </citation>
    <scope>NUCLEOTIDE SEQUENCE</scope>
</reference>
<dbReference type="InterPro" id="IPR009003">
    <property type="entry name" value="Peptidase_S1_PA"/>
</dbReference>
<dbReference type="AlphaFoldDB" id="A0A8K0ETE5"/>
<evidence type="ECO:0000256" key="2">
    <source>
        <dbReference type="ARBA" id="ARBA00022525"/>
    </source>
</evidence>
<evidence type="ECO:0000256" key="9">
    <source>
        <dbReference type="RuleBase" id="RU363034"/>
    </source>
</evidence>
<dbReference type="Pfam" id="PF00057">
    <property type="entry name" value="Ldl_recept_a"/>
    <property type="match status" value="1"/>
</dbReference>
<dbReference type="GO" id="GO:0004252">
    <property type="term" value="F:serine-type endopeptidase activity"/>
    <property type="evidence" value="ECO:0007669"/>
    <property type="project" value="InterPro"/>
</dbReference>
<organism evidence="12 13">
    <name type="scientific">Branchiostoma lanceolatum</name>
    <name type="common">Common lancelet</name>
    <name type="synonym">Amphioxus lanceolatum</name>
    <dbReference type="NCBI Taxonomy" id="7740"/>
    <lineage>
        <taxon>Eukaryota</taxon>
        <taxon>Metazoa</taxon>
        <taxon>Chordata</taxon>
        <taxon>Cephalochordata</taxon>
        <taxon>Leptocardii</taxon>
        <taxon>Amphioxiformes</taxon>
        <taxon>Branchiostomatidae</taxon>
        <taxon>Branchiostoma</taxon>
    </lineage>
</organism>
<dbReference type="Pfam" id="PF00089">
    <property type="entry name" value="Trypsin"/>
    <property type="match status" value="1"/>
</dbReference>
<dbReference type="Gene3D" id="2.40.10.10">
    <property type="entry name" value="Trypsin-like serine proteases"/>
    <property type="match status" value="3"/>
</dbReference>
<keyword evidence="9" id="KW-0378">Hydrolase</keyword>